<feature type="domain" description="DUF5107" evidence="1">
    <location>
        <begin position="38"/>
        <end position="348"/>
    </location>
</feature>
<gene>
    <name evidence="2" type="ORF">INP51_11865</name>
</gene>
<protein>
    <submittedName>
        <fullName evidence="2">DUF5107 domain-containing protein</fullName>
    </submittedName>
</protein>
<dbReference type="GO" id="GO:0030246">
    <property type="term" value="F:carbohydrate binding"/>
    <property type="evidence" value="ECO:0007669"/>
    <property type="project" value="InterPro"/>
</dbReference>
<keyword evidence="3" id="KW-1185">Reference proteome</keyword>
<dbReference type="RefSeq" id="WP_193735058.1">
    <property type="nucleotide sequence ID" value="NZ_CP063304.1"/>
</dbReference>
<dbReference type="AlphaFoldDB" id="A0A7M2REF5"/>
<dbReference type="KEGG" id="bliq:INP51_11865"/>
<evidence type="ECO:0000313" key="2">
    <source>
        <dbReference type="EMBL" id="QOV18696.1"/>
    </source>
</evidence>
<sequence>MKVDIKEKRTKLLTYKIGRPNEAPYFIEKKQYQGASGKVYPLKMTDQLTSTVEEKEYTMVLLENEYIRVELLPEIGGKIYGAVCKYNNYEFIYRNTVVKPALIGLCGPWVSGGVEFNWPQHHRPTTFQPVEYEMKCNKDGSCTCFMGEVEPFHRMRGMVAVTVYPTSTAIEVRTTVTNTNDQAVPFMWWNNTAVRVNEQYKCIFPPDVQYGSDHDRRDIIPFPVMKGEFKTAHPYNYGTGVDASWYKNVKVQTSVMIPKHQSDMDFVGGYDYSKEAGTAIIGDHYIAPGKKMFTWANCDFGKQWCRNLTDNDDRYIELMTGAYTDNQPDFTYIEPGETKVFTQYWYPIQGIGNISNANKYGALVLEKEGGKVKIGAVSSGVKKAASMILYYQNREIYRKEGILSPDDFWLETITIAPEAELNHLLLQLNDNKGQKLVDYTSASQEEKEKPQAREISPRPKDIESLEELYLHGIHLLQYKHGTYVAEDYFAEALKRDSTDYRCNLEMGKLLLEKGEFENSEHFLKNALARLTIRNANPHDTEVLYELGRLYKYLDLPDQAYRYFKDAAWQYAYTAPANFECACISMQRNDTETAVEELNKALEANPRHYKALALLSYIKGDSKCLQQIFAEFPQESYNRYSLYLLTGEKPQAFLLHHPQDVIDVALLFKQAGLEEEAARILKTCDKHSPMLSYHLSVITGEKINPDVNATYEVDFPNRLEDIPVLVEKDWYANYLLGCLYYDRENYRKACKAFISSICVNPGFAYTHRNLAFLYYDHLHSAAQAMAEMEKAVELKPEESRFIYEMMMLQKMENVSPVRRLEFAETHIKQIQERDDAYLETIILYMETGDYKKAEILLENKNFHIYEGGEGKLTKNHRWLYILEAIRLCETTHYKAALKKMSAALIYPKNYGESESIYKQNSNVHYIKGCILEKLNRQKDANAEFQLAENEKEILGENMFYVARCLGKTGYHERALTLYQQLIEDGRDKLKNQDLYGYFGVGLENPLPFELNIVRRNKINGLSECLLGYYGADMLKEYQEVRRELSQLDPYNTLMHNFDKVIDFEKF</sequence>
<dbReference type="Gene3D" id="1.25.40.10">
    <property type="entry name" value="Tetratricopeptide repeat domain"/>
    <property type="match status" value="3"/>
</dbReference>
<dbReference type="InterPro" id="IPR033396">
    <property type="entry name" value="DUF5107"/>
</dbReference>
<evidence type="ECO:0000313" key="3">
    <source>
        <dbReference type="Proteomes" id="UP000593601"/>
    </source>
</evidence>
<dbReference type="Pfam" id="PF17128">
    <property type="entry name" value="DUF5107"/>
    <property type="match status" value="1"/>
</dbReference>
<proteinExistence type="predicted"/>
<accession>A0A7M2REF5</accession>
<dbReference type="Proteomes" id="UP000593601">
    <property type="component" value="Chromosome"/>
</dbReference>
<dbReference type="Gene3D" id="2.70.98.10">
    <property type="match status" value="1"/>
</dbReference>
<reference evidence="2 3" key="1">
    <citation type="submission" date="2020-10" db="EMBL/GenBank/DDBJ databases">
        <title>Blautia liquoris sp.nov., isolated from the mud in a fermentation cellar used for the production of Chinese strong-flavoured liquor.</title>
        <authorList>
            <person name="Lu L."/>
        </authorList>
    </citation>
    <scope>NUCLEOTIDE SEQUENCE [LARGE SCALE GENOMIC DNA]</scope>
    <source>
        <strain evidence="2 3">LZLJ-3</strain>
    </source>
</reference>
<name>A0A7M2REF5_9FIRM</name>
<dbReference type="SUPFAM" id="SSF48452">
    <property type="entry name" value="TPR-like"/>
    <property type="match status" value="2"/>
</dbReference>
<dbReference type="InterPro" id="IPR014718">
    <property type="entry name" value="GH-type_carb-bd"/>
</dbReference>
<dbReference type="InterPro" id="IPR011990">
    <property type="entry name" value="TPR-like_helical_dom_sf"/>
</dbReference>
<dbReference type="PANTHER" id="PTHR12558:SF13">
    <property type="entry name" value="CELL DIVISION CYCLE PROTEIN 27 HOMOLOG"/>
    <property type="match status" value="1"/>
</dbReference>
<dbReference type="EMBL" id="CP063304">
    <property type="protein sequence ID" value="QOV18696.1"/>
    <property type="molecule type" value="Genomic_DNA"/>
</dbReference>
<dbReference type="InterPro" id="IPR019734">
    <property type="entry name" value="TPR_rpt"/>
</dbReference>
<dbReference type="SMART" id="SM00028">
    <property type="entry name" value="TPR"/>
    <property type="match status" value="4"/>
</dbReference>
<dbReference type="PANTHER" id="PTHR12558">
    <property type="entry name" value="CELL DIVISION CYCLE 16,23,27"/>
    <property type="match status" value="1"/>
</dbReference>
<evidence type="ECO:0000259" key="1">
    <source>
        <dbReference type="Pfam" id="PF17128"/>
    </source>
</evidence>
<organism evidence="2 3">
    <name type="scientific">Blautia liquoris</name>
    <dbReference type="NCBI Taxonomy" id="2779518"/>
    <lineage>
        <taxon>Bacteria</taxon>
        <taxon>Bacillati</taxon>
        <taxon>Bacillota</taxon>
        <taxon>Clostridia</taxon>
        <taxon>Lachnospirales</taxon>
        <taxon>Lachnospiraceae</taxon>
        <taxon>Blautia</taxon>
    </lineage>
</organism>